<feature type="region of interest" description="Disordered" evidence="5">
    <location>
        <begin position="530"/>
        <end position="550"/>
    </location>
</feature>
<dbReference type="EnsemblMetazoa" id="XM_028284889.2">
    <property type="protein sequence ID" value="XP_028140690.1"/>
    <property type="gene ID" value="LOC114334795"/>
</dbReference>
<feature type="domain" description="Timeless N-terminal" evidence="6">
    <location>
        <begin position="25"/>
        <end position="286"/>
    </location>
</feature>
<keyword evidence="3" id="KW-0539">Nucleus</keyword>
<dbReference type="CTD" id="41615"/>
<evidence type="ECO:0000313" key="9">
    <source>
        <dbReference type="Proteomes" id="UP001652700"/>
    </source>
</evidence>
<dbReference type="PANTHER" id="PTHR22940:SF4">
    <property type="entry name" value="PROTEIN TIMELESS HOMOLOG"/>
    <property type="match status" value="1"/>
</dbReference>
<feature type="compositionally biased region" description="Low complexity" evidence="5">
    <location>
        <begin position="1107"/>
        <end position="1119"/>
    </location>
</feature>
<feature type="compositionally biased region" description="Basic residues" evidence="5">
    <location>
        <begin position="974"/>
        <end position="989"/>
    </location>
</feature>
<gene>
    <name evidence="10" type="primary">LOC114334795</name>
</gene>
<evidence type="ECO:0000259" key="7">
    <source>
        <dbReference type="Pfam" id="PF05029"/>
    </source>
</evidence>
<dbReference type="OrthoDB" id="310853at2759"/>
<feature type="region of interest" description="Disordered" evidence="5">
    <location>
        <begin position="943"/>
        <end position="990"/>
    </location>
</feature>
<feature type="compositionally biased region" description="Basic residues" evidence="5">
    <location>
        <begin position="530"/>
        <end position="539"/>
    </location>
</feature>
<name>A0A6P7G820_DIAVI</name>
<dbReference type="InterPro" id="IPR006906">
    <property type="entry name" value="Timeless_N"/>
</dbReference>
<evidence type="ECO:0000313" key="8">
    <source>
        <dbReference type="EnsemblMetazoa" id="XP_028140690.1"/>
    </source>
</evidence>
<evidence type="ECO:0000256" key="4">
    <source>
        <dbReference type="ARBA" id="ARBA00023306"/>
    </source>
</evidence>
<dbReference type="GO" id="GO:0003677">
    <property type="term" value="F:DNA binding"/>
    <property type="evidence" value="ECO:0007669"/>
    <property type="project" value="TreeGrafter"/>
</dbReference>
<dbReference type="PANTHER" id="PTHR22940">
    <property type="entry name" value="TIMEOUT/TIMELESS-2"/>
    <property type="match status" value="1"/>
</dbReference>
<dbReference type="KEGG" id="dvv:114334795"/>
<dbReference type="GO" id="GO:0048511">
    <property type="term" value="P:rhythmic process"/>
    <property type="evidence" value="ECO:0007669"/>
    <property type="project" value="UniProtKB-KW"/>
</dbReference>
<dbReference type="Pfam" id="PF26019">
    <property type="entry name" value="HTH_TIMELESS"/>
    <property type="match status" value="2"/>
</dbReference>
<feature type="region of interest" description="Disordered" evidence="5">
    <location>
        <begin position="656"/>
        <end position="681"/>
    </location>
</feature>
<feature type="region of interest" description="Disordered" evidence="5">
    <location>
        <begin position="1096"/>
        <end position="1224"/>
    </location>
</feature>
<dbReference type="GO" id="GO:0031298">
    <property type="term" value="C:replication fork protection complex"/>
    <property type="evidence" value="ECO:0007669"/>
    <property type="project" value="TreeGrafter"/>
</dbReference>
<dbReference type="RefSeq" id="XP_028140690.1">
    <property type="nucleotide sequence ID" value="XM_028284889.1"/>
</dbReference>
<feature type="compositionally biased region" description="Low complexity" evidence="5">
    <location>
        <begin position="1145"/>
        <end position="1156"/>
    </location>
</feature>
<reference evidence="10" key="1">
    <citation type="submission" date="2025-04" db="UniProtKB">
        <authorList>
            <consortium name="RefSeq"/>
        </authorList>
    </citation>
    <scope>IDENTIFICATION</scope>
    <source>
        <tissue evidence="10">Whole insect</tissue>
    </source>
</reference>
<dbReference type="GeneID" id="114334795"/>
<organism evidence="10">
    <name type="scientific">Diabrotica virgifera virgifera</name>
    <name type="common">western corn rootworm</name>
    <dbReference type="NCBI Taxonomy" id="50390"/>
    <lineage>
        <taxon>Eukaryota</taxon>
        <taxon>Metazoa</taxon>
        <taxon>Ecdysozoa</taxon>
        <taxon>Arthropoda</taxon>
        <taxon>Hexapoda</taxon>
        <taxon>Insecta</taxon>
        <taxon>Pterygota</taxon>
        <taxon>Neoptera</taxon>
        <taxon>Endopterygota</taxon>
        <taxon>Coleoptera</taxon>
        <taxon>Polyphaga</taxon>
        <taxon>Cucujiformia</taxon>
        <taxon>Chrysomeloidea</taxon>
        <taxon>Chrysomelidae</taxon>
        <taxon>Galerucinae</taxon>
        <taxon>Diabroticina</taxon>
        <taxon>Diabroticites</taxon>
        <taxon>Diabrotica</taxon>
    </lineage>
</organism>
<accession>A0A6P7G820</accession>
<feature type="compositionally biased region" description="Acidic residues" evidence="5">
    <location>
        <begin position="955"/>
        <end position="965"/>
    </location>
</feature>
<comment type="subcellular location">
    <subcellularLocation>
        <location evidence="1">Nucleus</location>
    </subcellularLocation>
</comment>
<evidence type="ECO:0000256" key="1">
    <source>
        <dbReference type="ARBA" id="ARBA00004123"/>
    </source>
</evidence>
<dbReference type="Proteomes" id="UP001652700">
    <property type="component" value="Unplaced"/>
</dbReference>
<protein>
    <submittedName>
        <fullName evidence="10">Protein timeless homolog</fullName>
    </submittedName>
</protein>
<dbReference type="InterPro" id="IPR007725">
    <property type="entry name" value="TIMELESS_C"/>
</dbReference>
<dbReference type="InParanoid" id="A0A6P7G820"/>
<dbReference type="GO" id="GO:0006281">
    <property type="term" value="P:DNA repair"/>
    <property type="evidence" value="ECO:0007669"/>
    <property type="project" value="TreeGrafter"/>
</dbReference>
<reference evidence="8" key="2">
    <citation type="submission" date="2025-05" db="UniProtKB">
        <authorList>
            <consortium name="EnsemblMetazoa"/>
        </authorList>
    </citation>
    <scope>IDENTIFICATION</scope>
</reference>
<dbReference type="InterPro" id="IPR044998">
    <property type="entry name" value="Timeless"/>
</dbReference>
<dbReference type="GO" id="GO:0009649">
    <property type="term" value="P:entrainment of circadian clock"/>
    <property type="evidence" value="ECO:0007669"/>
    <property type="project" value="TreeGrafter"/>
</dbReference>
<evidence type="ECO:0000259" key="6">
    <source>
        <dbReference type="Pfam" id="PF04821"/>
    </source>
</evidence>
<proteinExistence type="inferred from homology"/>
<comment type="similarity">
    <text evidence="2">Belongs to the timeless family.</text>
</comment>
<dbReference type="Pfam" id="PF04821">
    <property type="entry name" value="TIMELESS"/>
    <property type="match status" value="1"/>
</dbReference>
<evidence type="ECO:0000256" key="2">
    <source>
        <dbReference type="ARBA" id="ARBA00008174"/>
    </source>
</evidence>
<dbReference type="Pfam" id="PF05029">
    <property type="entry name" value="TIMELESS_C"/>
    <property type="match status" value="1"/>
</dbReference>
<evidence type="ECO:0000256" key="3">
    <source>
        <dbReference type="ARBA" id="ARBA00023242"/>
    </source>
</evidence>
<sequence length="1224" mass="141710">MSSLLSAEISATCNALGYFDEKTNKYYADTNTLETVKDLIRYLRRDDDVHTIRRQLGDTNVLTTDLLPLLKSYHEESDLFDVLLRLIMNLTTPPLLLFNFEIPTDSVLRNHYLDLEDHLKSYKKAFVDEGVWAVFSTHLSKILDIDYTDRGDENGVKIERVLVLIRNIMFVPADMMENRPDNDASIHDQVLWALHHSGLLDIILYITTNPAEQGYYMYILEIMFFMLKGQKPNELASAALQRSQGEKIRDEAELVNIRHTEQSIKQNKAKKYVSSRHSRFGGTFVVKSMKSITDNDLISHRPLNKLDSLNFDTNKRQKKVPRNRAPLHDNKIERRSAFTIRLFLKEFCIEYLNGAYNNMMQYVKGVLVRSGGDNHDESYYLWALSFFMSFNRSYKFEVKLVSETLSVQTFHFVQQQSENYLDLMKTDKKKLLIWSTRLHTALLSYKELLSTLFVMDKSSDNVVNESSKVIKSNIFYLPEYREFIISLLIMYDELKMTDLYLKDLMETQHLFVKMFETYCKSEGSIVVKQKTKGKKKKQTKNTTSSNGPTELNLDEMWDKASLELSAIIESGGEFLTDAPFDATLDVPIDDQKGMAMKKIQSKLRHSEYESAIGLMRAAREVWPENNSFGNDNMTTEEEFLALRDVFYADLGDNHVENTSHADSYDEEEEDEDSDEPSRPQEKEVNFNFNDFLGRLVHPKIVRAAAYALKTFETNSVNTNYAILKLMHRIAFDCKCYVMMFQLSLFRTFQKIFSLKNLPQYKELVKFAIYILREFFKTTQTNDKVYVEVLFWKHKKDAYEIEHGYGTTEKSSAALGKFWTEEEENELRVLFIEHRDKQIEEDVVDWILSNLVNQTRSRRMVLKKLKELDILENYSKQGKSRRNNSLYWTAEEESQLCELYSEFKDTPDTLNCIISGLTIPRPKNKIIDKLLTLGLIQDKRDLKKKSRTKSNKKEESDDILSSDSDSDAPSTSKRVPVKSKSKSTSKKRRPVTVTAGKEAIIKLLKENIIAGRESALTWLKESIFDVIDDFEEDHEGIPLVPLDEGVENALETEDFQKLLRSFGFSAPFDEQETYWRIPSHIKLNTLKDHYELITTGLDNNLPDDNEQNPENNSSQESPSRTGRRTRITSSSDDDSEVEKDLPVADNNKSNSNINYNSDESEHEIPNQHKPSRTKIISESDDSDTERLIINENSLNDDDNVTDVTKRSRTNSESDSPPVKRSKTED</sequence>
<dbReference type="GO" id="GO:0000076">
    <property type="term" value="P:DNA replication checkpoint signaling"/>
    <property type="evidence" value="ECO:0007669"/>
    <property type="project" value="TreeGrafter"/>
</dbReference>
<dbReference type="GO" id="GO:0043111">
    <property type="term" value="P:replication fork arrest"/>
    <property type="evidence" value="ECO:0007669"/>
    <property type="project" value="TreeGrafter"/>
</dbReference>
<feature type="domain" description="Timeless C-terminal" evidence="7">
    <location>
        <begin position="1009"/>
        <end position="1085"/>
    </location>
</feature>
<evidence type="ECO:0000313" key="10">
    <source>
        <dbReference type="RefSeq" id="XP_028140690.1"/>
    </source>
</evidence>
<dbReference type="FunCoup" id="A0A6P7G820">
    <property type="interactions" value="584"/>
</dbReference>
<dbReference type="AlphaFoldDB" id="A0A6P7G820"/>
<keyword evidence="4" id="KW-0131">Cell cycle</keyword>
<evidence type="ECO:0000256" key="5">
    <source>
        <dbReference type="SAM" id="MobiDB-lite"/>
    </source>
</evidence>
<keyword evidence="9" id="KW-1185">Reference proteome</keyword>
<feature type="compositionally biased region" description="Acidic residues" evidence="5">
    <location>
        <begin position="664"/>
        <end position="674"/>
    </location>
</feature>